<feature type="non-terminal residue" evidence="1">
    <location>
        <position position="181"/>
    </location>
</feature>
<dbReference type="EMBL" id="JACDTQ010000582">
    <property type="protein sequence ID" value="KAF5927235.1"/>
    <property type="molecule type" value="Genomic_DNA"/>
</dbReference>
<proteinExistence type="predicted"/>
<gene>
    <name evidence="1" type="ORF">HPG69_017712</name>
</gene>
<evidence type="ECO:0000313" key="2">
    <source>
        <dbReference type="Proteomes" id="UP000551758"/>
    </source>
</evidence>
<comment type="caution">
    <text evidence="1">The sequence shown here is derived from an EMBL/GenBank/DDBJ whole genome shotgun (WGS) entry which is preliminary data.</text>
</comment>
<reference evidence="1 2" key="1">
    <citation type="journal article" date="2020" name="Mol. Biol. Evol.">
        <title>Interspecific Gene Flow and the Evolution of Specialization in Black and White Rhinoceros.</title>
        <authorList>
            <person name="Moodley Y."/>
            <person name="Westbury M.V."/>
            <person name="Russo I.M."/>
            <person name="Gopalakrishnan S."/>
            <person name="Rakotoarivelo A."/>
            <person name="Olsen R.A."/>
            <person name="Prost S."/>
            <person name="Tunstall T."/>
            <person name="Ryder O.A."/>
            <person name="Dalen L."/>
            <person name="Bruford M.W."/>
        </authorList>
    </citation>
    <scope>NUCLEOTIDE SEQUENCE [LARGE SCALE GENOMIC DNA]</scope>
    <source>
        <strain evidence="1">SBR-YM</strain>
        <tissue evidence="1">Skin</tissue>
    </source>
</reference>
<evidence type="ECO:0000313" key="1">
    <source>
        <dbReference type="EMBL" id="KAF5927235.1"/>
    </source>
</evidence>
<accession>A0A7J7FGQ0</accession>
<keyword evidence="2" id="KW-1185">Reference proteome</keyword>
<dbReference type="Proteomes" id="UP000551758">
    <property type="component" value="Unassembled WGS sequence"/>
</dbReference>
<protein>
    <submittedName>
        <fullName evidence="1">Uncharacterized protein</fullName>
    </submittedName>
</protein>
<organism evidence="1 2">
    <name type="scientific">Diceros bicornis minor</name>
    <name type="common">South-central black rhinoceros</name>
    <dbReference type="NCBI Taxonomy" id="77932"/>
    <lineage>
        <taxon>Eukaryota</taxon>
        <taxon>Metazoa</taxon>
        <taxon>Chordata</taxon>
        <taxon>Craniata</taxon>
        <taxon>Vertebrata</taxon>
        <taxon>Euteleostomi</taxon>
        <taxon>Mammalia</taxon>
        <taxon>Eutheria</taxon>
        <taxon>Laurasiatheria</taxon>
        <taxon>Perissodactyla</taxon>
        <taxon>Rhinocerotidae</taxon>
        <taxon>Diceros</taxon>
    </lineage>
</organism>
<name>A0A7J7FGQ0_DICBM</name>
<dbReference type="AlphaFoldDB" id="A0A7J7FGQ0"/>
<sequence>PGAKTHIPNAIPAYATFPSTDGPQPSALIRTGPHIKAALSPQTASALRCIVAMTSYTQPLLEELGHRASHGMASPCWPLKHLLGSHSPVQKLFADAQPRFPKPPHCFQTGQAGWGGEARPRETVFPVLGRGRACDTGPWQLMAAQGELDVPPIWAEAKVVRGPGGGPQGAESLDEDRVWIL</sequence>